<evidence type="ECO:0000313" key="1">
    <source>
        <dbReference type="EMBL" id="CAJ04826.1"/>
    </source>
</evidence>
<reference evidence="1 2" key="2">
    <citation type="journal article" date="2011" name="Genome Res.">
        <title>Chromosome and gene copy number variation allow major structural change between species and strains of Leishmania.</title>
        <authorList>
            <person name="Rogers M.B."/>
            <person name="Hilley J.D."/>
            <person name="Dickens N.J."/>
            <person name="Wilkes J."/>
            <person name="Bates P.A."/>
            <person name="Depledge D.P."/>
            <person name="Harris D."/>
            <person name="Her Y."/>
            <person name="Herzyk P."/>
            <person name="Imamura H."/>
            <person name="Otto T.D."/>
            <person name="Sanders M."/>
            <person name="Seeger K."/>
            <person name="Dujardin J.C."/>
            <person name="Berriman M."/>
            <person name="Smith D.F."/>
            <person name="Hertz-Fowler C."/>
            <person name="Mottram J.C."/>
        </authorList>
    </citation>
    <scope>NUCLEOTIDE SEQUENCE [LARGE SCALE GENOMIC DNA]</scope>
    <source>
        <strain evidence="2">MHOM/IL/81/Friedlin</strain>
    </source>
</reference>
<dbReference type="Proteomes" id="UP000000542">
    <property type="component" value="Chromosome 24"/>
</dbReference>
<dbReference type="GO" id="GO:0005737">
    <property type="term" value="C:cytoplasm"/>
    <property type="evidence" value="ECO:0000266"/>
    <property type="project" value="GeneDB"/>
</dbReference>
<dbReference type="GeneID" id="5652280"/>
<dbReference type="AlphaFoldDB" id="Q4QAL8"/>
<dbReference type="eggNOG" id="ENOG502RYAD">
    <property type="taxonomic scope" value="Eukaryota"/>
</dbReference>
<name>Q4QAL8_LEIMA</name>
<reference evidence="1 2" key="1">
    <citation type="journal article" date="2005" name="Science">
        <title>The genome of the kinetoplastid parasite, Leishmania major.</title>
        <authorList>
            <person name="Ivens A.C."/>
            <person name="Peacock C.S."/>
            <person name="Worthey E.A."/>
            <person name="Murphy L."/>
            <person name="Aggarwal G."/>
            <person name="Berriman M."/>
            <person name="Sisk E."/>
            <person name="Rajandream M.A."/>
            <person name="Adlem E."/>
            <person name="Aert R."/>
            <person name="Anupama A."/>
            <person name="Apostolou Z."/>
            <person name="Attipoe P."/>
            <person name="Bason N."/>
            <person name="Bauser C."/>
            <person name="Beck A."/>
            <person name="Beverley S.M."/>
            <person name="Bianchettin G."/>
            <person name="Borzym K."/>
            <person name="Bothe G."/>
            <person name="Bruschi C.V."/>
            <person name="Collins M."/>
            <person name="Cadag E."/>
            <person name="Ciarloni L."/>
            <person name="Clayton C."/>
            <person name="Coulson R.M."/>
            <person name="Cronin A."/>
            <person name="Cruz A.K."/>
            <person name="Davies R.M."/>
            <person name="De Gaudenzi J."/>
            <person name="Dobson D.E."/>
            <person name="Duesterhoeft A."/>
            <person name="Fazelina G."/>
            <person name="Fosker N."/>
            <person name="Frasch A.C."/>
            <person name="Fraser A."/>
            <person name="Fuchs M."/>
            <person name="Gabel C."/>
            <person name="Goble A."/>
            <person name="Goffeau A."/>
            <person name="Harris D."/>
            <person name="Hertz-Fowler C."/>
            <person name="Hilbert H."/>
            <person name="Horn D."/>
            <person name="Huang Y."/>
            <person name="Klages S."/>
            <person name="Knights A."/>
            <person name="Kube M."/>
            <person name="Larke N."/>
            <person name="Litvin L."/>
            <person name="Lord A."/>
            <person name="Louie T."/>
            <person name="Marra M."/>
            <person name="Masuy D."/>
            <person name="Matthews K."/>
            <person name="Michaeli S."/>
            <person name="Mottram J.C."/>
            <person name="Muller-Auer S."/>
            <person name="Munden H."/>
            <person name="Nelson S."/>
            <person name="Norbertczak H."/>
            <person name="Oliver K."/>
            <person name="O'neil S."/>
            <person name="Pentony M."/>
            <person name="Pohl T.M."/>
            <person name="Price C."/>
            <person name="Purnelle B."/>
            <person name="Quail M.A."/>
            <person name="Rabbinowitsch E."/>
            <person name="Reinhardt R."/>
            <person name="Rieger M."/>
            <person name="Rinta J."/>
            <person name="Robben J."/>
            <person name="Robertson L."/>
            <person name="Ruiz J.C."/>
            <person name="Rutter S."/>
            <person name="Saunders D."/>
            <person name="Schafer M."/>
            <person name="Schein J."/>
            <person name="Schwartz D.C."/>
            <person name="Seeger K."/>
            <person name="Seyler A."/>
            <person name="Sharp S."/>
            <person name="Shin H."/>
            <person name="Sivam D."/>
            <person name="Squares R."/>
            <person name="Squares S."/>
            <person name="Tosato V."/>
            <person name="Vogt C."/>
            <person name="Volckaert G."/>
            <person name="Wambutt R."/>
            <person name="Warren T."/>
            <person name="Wedler H."/>
            <person name="Woodward J."/>
            <person name="Zhou S."/>
            <person name="Zimmermann W."/>
            <person name="Smith D.F."/>
            <person name="Blackwell J.M."/>
            <person name="Stuart K.D."/>
            <person name="Barrell B."/>
            <person name="Myler P.J."/>
        </authorList>
    </citation>
    <scope>NUCLEOTIDE SEQUENCE [LARGE SCALE GENOMIC DNA]</scope>
    <source>
        <strain evidence="2">MHOM/IL/81/Friedlin</strain>
    </source>
</reference>
<sequence length="549" mass="60557">MRSPPARVCLACEIERVRHSSGKSAYALYLQRDRRNNRQRRLAAVKLRWKTGGGGLAKRWSRMRLCFKLWFVCKGSSAISPPPPPHRTPPRRPCACGAAKSRATDGEKPFRTWPPPLSLSLLLLVSHLDPSTPMTGSCVPGGTRRLLASPIIVSVCARVHGLHHCRRPHHRMPLLFLPPPLPPSPHLKGAWQLMKATVTRQLCSRGLRLPRVFSALPANVSHWDGLSRTMTSAVASAAPAARAHTTASLTSPLVCLRRFFWNPFASGTRGTVSATRNSVQRQNTQQHASIAEKARRDADLENEQLLGACLDLLDMCSGNAAGSGPSSALDELARARIWELVDVLLHDHHRAPAEQFDLVYTALCMPAAQDHRQVQRSLLVVLRSVVPEALYRVFESVDLFVLRDDEQSLHQRDVLMKFAHAQLGNLHVPDGLAEEEVLSVYVYDMKAAFPALATCHAWQVVERDAATIALKSKLFTLLGRLCAEFDEEKTGKVKLADLRSTAERVLGTDQASRLLEGAQVDKEGKIAYAQLVALLSRPPPKKRAPAEAA</sequence>
<dbReference type="EMBL" id="FR796420">
    <property type="protein sequence ID" value="CAJ04826.1"/>
    <property type="molecule type" value="Genomic_DNA"/>
</dbReference>
<dbReference type="RefSeq" id="XP_001683630.1">
    <property type="nucleotide sequence ID" value="XM_001683578.1"/>
</dbReference>
<dbReference type="KEGG" id="lma:LMJF_24_1140"/>
<organism evidence="1 2">
    <name type="scientific">Leishmania major</name>
    <dbReference type="NCBI Taxonomy" id="5664"/>
    <lineage>
        <taxon>Eukaryota</taxon>
        <taxon>Discoba</taxon>
        <taxon>Euglenozoa</taxon>
        <taxon>Kinetoplastea</taxon>
        <taxon>Metakinetoplastina</taxon>
        <taxon>Trypanosomatida</taxon>
        <taxon>Trypanosomatidae</taxon>
        <taxon>Leishmaniinae</taxon>
        <taxon>Leishmania</taxon>
    </lineage>
</organism>
<keyword evidence="2" id="KW-1185">Reference proteome</keyword>
<dbReference type="InParanoid" id="Q4QAL8"/>
<dbReference type="HOGENOM" id="CLU_496507_0_0_1"/>
<dbReference type="VEuPathDB" id="TriTrypDB:LMJSD75_240017000"/>
<dbReference type="VEuPathDB" id="TriTrypDB:LmjF.24.1140"/>
<proteinExistence type="predicted"/>
<dbReference type="VEuPathDB" id="TriTrypDB:LMJFC_240018200"/>
<protein>
    <recommendedName>
        <fullName evidence="3">EF-hand domain-containing protein</fullName>
    </recommendedName>
</protein>
<accession>Q4QAL8</accession>
<gene>
    <name evidence="1" type="ORF">LMJF_24_1140</name>
</gene>
<evidence type="ECO:0008006" key="3">
    <source>
        <dbReference type="Google" id="ProtNLM"/>
    </source>
</evidence>
<dbReference type="VEuPathDB" id="TriTrypDB:LMJLV39_240017500"/>
<evidence type="ECO:0000313" key="2">
    <source>
        <dbReference type="Proteomes" id="UP000000542"/>
    </source>
</evidence>